<dbReference type="OrthoDB" id="9787283at2"/>
<reference evidence="2 3" key="1">
    <citation type="submission" date="2017-11" db="EMBL/GenBank/DDBJ databases">
        <title>Comparitive Functional Genomics of Dry Heat Resistant strains isolated from the Viking Spacecraft.</title>
        <authorList>
            <person name="Seuylemezian A."/>
            <person name="Cooper K."/>
            <person name="Vaishampayan P."/>
        </authorList>
    </citation>
    <scope>NUCLEOTIDE SEQUENCE [LARGE SCALE GENOMIC DNA]</scope>
    <source>
        <strain evidence="2 3">V32-6</strain>
    </source>
</reference>
<dbReference type="Proteomes" id="UP000234950">
    <property type="component" value="Unassembled WGS sequence"/>
</dbReference>
<dbReference type="PROSITE" id="PS51257">
    <property type="entry name" value="PROKAR_LIPOPROTEIN"/>
    <property type="match status" value="1"/>
</dbReference>
<dbReference type="SUPFAM" id="SSF53850">
    <property type="entry name" value="Periplasmic binding protein-like II"/>
    <property type="match status" value="1"/>
</dbReference>
<dbReference type="RefSeq" id="WP_101648060.1">
    <property type="nucleotide sequence ID" value="NZ_PGVE01000042.1"/>
</dbReference>
<accession>A0A2N5HHB0</accession>
<sequence>MKKAGILAMLLFVVLATFLAGCTDKTETTSSGKSKDGITELSIFAPQGVGNTKLSTNFFTKEVEKKFNVKIDWQTTTYDATSASQKRQISLASGDYPDAYMLVPWVDHFSTNDLMKYGKQGVLIPLNDLIKKYAPNIQKTLDTNKQFRAMTVSPDGNIYGISHLNECYHCTWPYKMWINNEWLKKLNLPMPKTTEDFKNVLEAFKNQDPNGNGKKDEVPLSGAVGIADTNVIPFLMNGFIYDDGKKRLLLNNGKVDFAADKQEWKQGLEYIRSLYKDGLLDPGAFTQNNDAYQKLGDNASAEILGAGTATHPGEFVSDQKRLYSDNYVALAPLQGPNSAYATYNYPVTPGADFVLTNKASKEDQIAAIKIIDYLFTADGNIRGQFGKEGVDWRKPQDGDVAIEKSAKPLFASIPLKDGEKTHNNGWGPIAEFGSSSSFRNGQIQSTQVFTPEGYERRLQDATHLYEGTQPDDVYPAWSVWMDPSDADEVAMLETNIQNYVNQSLLKFVTGEMNLDTDWDSYVKGFDKLNLKRYLKIMQQAYDKSAK</sequence>
<organism evidence="2 3">
    <name type="scientific">Neobacillus cucumis</name>
    <dbReference type="NCBI Taxonomy" id="1740721"/>
    <lineage>
        <taxon>Bacteria</taxon>
        <taxon>Bacillati</taxon>
        <taxon>Bacillota</taxon>
        <taxon>Bacilli</taxon>
        <taxon>Bacillales</taxon>
        <taxon>Bacillaceae</taxon>
        <taxon>Neobacillus</taxon>
    </lineage>
</organism>
<dbReference type="InterPro" id="IPR050490">
    <property type="entry name" value="Bact_solute-bd_prot1"/>
</dbReference>
<feature type="chain" id="PRO_5039443423" evidence="1">
    <location>
        <begin position="20"/>
        <end position="546"/>
    </location>
</feature>
<gene>
    <name evidence="2" type="ORF">CVD27_11605</name>
</gene>
<comment type="caution">
    <text evidence="2">The sequence shown here is derived from an EMBL/GenBank/DDBJ whole genome shotgun (WGS) entry which is preliminary data.</text>
</comment>
<keyword evidence="3" id="KW-1185">Reference proteome</keyword>
<proteinExistence type="predicted"/>
<protein>
    <submittedName>
        <fullName evidence="2">ABC transporter substrate-binding protein</fullName>
    </submittedName>
</protein>
<feature type="signal peptide" evidence="1">
    <location>
        <begin position="1"/>
        <end position="19"/>
    </location>
</feature>
<dbReference type="PANTHER" id="PTHR43649:SF12">
    <property type="entry name" value="DIACETYLCHITOBIOSE BINDING PROTEIN DASA"/>
    <property type="match status" value="1"/>
</dbReference>
<evidence type="ECO:0000256" key="1">
    <source>
        <dbReference type="SAM" id="SignalP"/>
    </source>
</evidence>
<dbReference type="AlphaFoldDB" id="A0A2N5HHB0"/>
<name>A0A2N5HHB0_9BACI</name>
<dbReference type="Gene3D" id="3.40.190.10">
    <property type="entry name" value="Periplasmic binding protein-like II"/>
    <property type="match status" value="2"/>
</dbReference>
<dbReference type="PANTHER" id="PTHR43649">
    <property type="entry name" value="ARABINOSE-BINDING PROTEIN-RELATED"/>
    <property type="match status" value="1"/>
</dbReference>
<evidence type="ECO:0000313" key="2">
    <source>
        <dbReference type="EMBL" id="PLS04883.1"/>
    </source>
</evidence>
<evidence type="ECO:0000313" key="3">
    <source>
        <dbReference type="Proteomes" id="UP000234950"/>
    </source>
</evidence>
<dbReference type="EMBL" id="PGVE01000042">
    <property type="protein sequence ID" value="PLS04883.1"/>
    <property type="molecule type" value="Genomic_DNA"/>
</dbReference>
<keyword evidence="1" id="KW-0732">Signal</keyword>